<feature type="non-terminal residue" evidence="3">
    <location>
        <position position="162"/>
    </location>
</feature>
<gene>
    <name evidence="3" type="ORF">SPIL2461_LOCUS14462</name>
</gene>
<evidence type="ECO:0000256" key="2">
    <source>
        <dbReference type="SAM" id="MobiDB-lite"/>
    </source>
</evidence>
<organism evidence="3 4">
    <name type="scientific">Symbiodinium pilosum</name>
    <name type="common">Dinoflagellate</name>
    <dbReference type="NCBI Taxonomy" id="2952"/>
    <lineage>
        <taxon>Eukaryota</taxon>
        <taxon>Sar</taxon>
        <taxon>Alveolata</taxon>
        <taxon>Dinophyceae</taxon>
        <taxon>Suessiales</taxon>
        <taxon>Symbiodiniaceae</taxon>
        <taxon>Symbiodinium</taxon>
    </lineage>
</organism>
<dbReference type="OrthoDB" id="10634815at2759"/>
<feature type="coiled-coil region" evidence="1">
    <location>
        <begin position="27"/>
        <end position="54"/>
    </location>
</feature>
<dbReference type="Proteomes" id="UP000649617">
    <property type="component" value="Unassembled WGS sequence"/>
</dbReference>
<proteinExistence type="predicted"/>
<feature type="compositionally biased region" description="Acidic residues" evidence="2">
    <location>
        <begin position="127"/>
        <end position="136"/>
    </location>
</feature>
<sequence length="162" mass="17731">PLVSQLLNVTAITLEAEAAGEEGGKGLELLSEVLEKAELEVRDMEADLSAKEMLLVLGKVVYGAEQWATLDTKIKNLHPVGQPAEYKRWVLKGFQNLAEKKKEQEAKKLETKKIHARLDSDYEDMLEQFSDEEDDWTPTVTDAVTGADTAGATDTVGAAATK</sequence>
<dbReference type="AlphaFoldDB" id="A0A812TZY0"/>
<name>A0A812TZY0_SYMPI</name>
<evidence type="ECO:0000313" key="3">
    <source>
        <dbReference type="EMBL" id="CAE7545222.1"/>
    </source>
</evidence>
<protein>
    <submittedName>
        <fullName evidence="3">Uncharacterized protein</fullName>
    </submittedName>
</protein>
<feature type="compositionally biased region" description="Low complexity" evidence="2">
    <location>
        <begin position="139"/>
        <end position="162"/>
    </location>
</feature>
<dbReference type="EMBL" id="CAJNIZ010033403">
    <property type="protein sequence ID" value="CAE7545222.1"/>
    <property type="molecule type" value="Genomic_DNA"/>
</dbReference>
<keyword evidence="4" id="KW-1185">Reference proteome</keyword>
<keyword evidence="1" id="KW-0175">Coiled coil</keyword>
<comment type="caution">
    <text evidence="3">The sequence shown here is derived from an EMBL/GenBank/DDBJ whole genome shotgun (WGS) entry which is preliminary data.</text>
</comment>
<evidence type="ECO:0000256" key="1">
    <source>
        <dbReference type="SAM" id="Coils"/>
    </source>
</evidence>
<feature type="region of interest" description="Disordered" evidence="2">
    <location>
        <begin position="127"/>
        <end position="162"/>
    </location>
</feature>
<accession>A0A812TZY0</accession>
<evidence type="ECO:0000313" key="4">
    <source>
        <dbReference type="Proteomes" id="UP000649617"/>
    </source>
</evidence>
<reference evidence="3" key="1">
    <citation type="submission" date="2021-02" db="EMBL/GenBank/DDBJ databases">
        <authorList>
            <person name="Dougan E. K."/>
            <person name="Rhodes N."/>
            <person name="Thang M."/>
            <person name="Chan C."/>
        </authorList>
    </citation>
    <scope>NUCLEOTIDE SEQUENCE</scope>
</reference>